<sequence length="370" mass="40200">MDFPHRHGHGHRRDDDDDYDRRGPPPPAYGRPPADPYGQPPAPAYGRGDDADPYGRPTHGDAYGRHPPPPAYGRDEPDPYARPPPPAYGRDDADPYGRAPPPAYGGGYGNVVHVAHEGGDERPHYGGGGERPQYGGSGLGGAYGGGGPGYGQESRPYGSGGGGGGYGGGGSEYGHETRPHHGGGGGGAEPPARKPTYRIFCKAGGDQYSLAVRDGSVCLVRSDRDDDSQQWIKDLKYSTRVKDEEGYPAMVLVNKGTGEALKHSLGQSHPVRLASYNPDYMDESVLWTESRDVGDGYRCIRMVNNIYLNFDALNGDKDHGGVRDGTTLVLWEWCEGDNQRWKIVPWCKSLDFHPYIVYDSFTEISPHLKF</sequence>
<evidence type="ECO:0000256" key="1">
    <source>
        <dbReference type="SAM" id="MobiDB-lite"/>
    </source>
</evidence>
<dbReference type="AlphaFoldDB" id="A0A5J9UF64"/>
<reference evidence="2 3" key="1">
    <citation type="journal article" date="2019" name="Sci. Rep.">
        <title>A high-quality genome of Eragrostis curvula grass provides insights into Poaceae evolution and supports new strategies to enhance forage quality.</title>
        <authorList>
            <person name="Carballo J."/>
            <person name="Santos B.A.C.M."/>
            <person name="Zappacosta D."/>
            <person name="Garbus I."/>
            <person name="Selva J.P."/>
            <person name="Gallo C.A."/>
            <person name="Diaz A."/>
            <person name="Albertini E."/>
            <person name="Caccamo M."/>
            <person name="Echenique V."/>
        </authorList>
    </citation>
    <scope>NUCLEOTIDE SEQUENCE [LARGE SCALE GENOMIC DNA]</scope>
    <source>
        <strain evidence="3">cv. Victoria</strain>
        <tissue evidence="2">Leaf</tissue>
    </source>
</reference>
<accession>A0A5J9UF64</accession>
<organism evidence="2 3">
    <name type="scientific">Eragrostis curvula</name>
    <name type="common">weeping love grass</name>
    <dbReference type="NCBI Taxonomy" id="38414"/>
    <lineage>
        <taxon>Eukaryota</taxon>
        <taxon>Viridiplantae</taxon>
        <taxon>Streptophyta</taxon>
        <taxon>Embryophyta</taxon>
        <taxon>Tracheophyta</taxon>
        <taxon>Spermatophyta</taxon>
        <taxon>Magnoliopsida</taxon>
        <taxon>Liliopsida</taxon>
        <taxon>Poales</taxon>
        <taxon>Poaceae</taxon>
        <taxon>PACMAD clade</taxon>
        <taxon>Chloridoideae</taxon>
        <taxon>Eragrostideae</taxon>
        <taxon>Eragrostidinae</taxon>
        <taxon>Eragrostis</taxon>
    </lineage>
</organism>
<feature type="compositionally biased region" description="Gly residues" evidence="1">
    <location>
        <begin position="158"/>
        <end position="172"/>
    </location>
</feature>
<feature type="compositionally biased region" description="Gly residues" evidence="1">
    <location>
        <begin position="125"/>
        <end position="150"/>
    </location>
</feature>
<dbReference type="InterPro" id="IPR040249">
    <property type="entry name" value="Ricin_B-like_lectin_EULS3-like"/>
</dbReference>
<dbReference type="CDD" id="cd23431">
    <property type="entry name" value="beta-trefoil_Ricin_AtEULS3-like"/>
    <property type="match status" value="1"/>
</dbReference>
<feature type="compositionally biased region" description="Pro residues" evidence="1">
    <location>
        <begin position="24"/>
        <end position="43"/>
    </location>
</feature>
<dbReference type="Gramene" id="TVU22322">
    <property type="protein sequence ID" value="TVU22322"/>
    <property type="gene ID" value="EJB05_32008"/>
</dbReference>
<evidence type="ECO:0008006" key="4">
    <source>
        <dbReference type="Google" id="ProtNLM"/>
    </source>
</evidence>
<proteinExistence type="predicted"/>
<dbReference type="PANTHER" id="PTHR31257">
    <property type="entry name" value="RICIN B-LIKE LECTIN EULS3"/>
    <property type="match status" value="1"/>
</dbReference>
<dbReference type="OrthoDB" id="7769065at2759"/>
<feature type="region of interest" description="Disordered" evidence="1">
    <location>
        <begin position="1"/>
        <end position="193"/>
    </location>
</feature>
<feature type="compositionally biased region" description="Basic and acidic residues" evidence="1">
    <location>
        <begin position="114"/>
        <end position="124"/>
    </location>
</feature>
<dbReference type="InterPro" id="IPR035992">
    <property type="entry name" value="Ricin_B-like_lectins"/>
</dbReference>
<evidence type="ECO:0000313" key="2">
    <source>
        <dbReference type="EMBL" id="TVU22322.1"/>
    </source>
</evidence>
<gene>
    <name evidence="2" type="ORF">EJB05_32008</name>
</gene>
<dbReference type="SUPFAM" id="SSF50370">
    <property type="entry name" value="Ricin B-like lectins"/>
    <property type="match status" value="1"/>
</dbReference>
<dbReference type="EMBL" id="RWGY01000026">
    <property type="protein sequence ID" value="TVU22322.1"/>
    <property type="molecule type" value="Genomic_DNA"/>
</dbReference>
<comment type="caution">
    <text evidence="2">The sequence shown here is derived from an EMBL/GenBank/DDBJ whole genome shotgun (WGS) entry which is preliminary data.</text>
</comment>
<dbReference type="PANTHER" id="PTHR31257:SF2">
    <property type="entry name" value="RICIN B-LIKE LECTIN EULS3"/>
    <property type="match status" value="1"/>
</dbReference>
<dbReference type="Gene3D" id="2.80.10.50">
    <property type="match status" value="1"/>
</dbReference>
<feature type="compositionally biased region" description="Basic residues" evidence="1">
    <location>
        <begin position="1"/>
        <end position="11"/>
    </location>
</feature>
<evidence type="ECO:0000313" key="3">
    <source>
        <dbReference type="Proteomes" id="UP000324897"/>
    </source>
</evidence>
<protein>
    <recommendedName>
        <fullName evidence="4">PH domain-containing protein</fullName>
    </recommendedName>
</protein>
<dbReference type="Proteomes" id="UP000324897">
    <property type="component" value="Unassembled WGS sequence"/>
</dbReference>
<name>A0A5J9UF64_9POAL</name>
<keyword evidence="3" id="KW-1185">Reference proteome</keyword>